<dbReference type="InterPro" id="IPR001357">
    <property type="entry name" value="BRCT_dom"/>
</dbReference>
<feature type="non-terminal residue" evidence="2">
    <location>
        <position position="1"/>
    </location>
</feature>
<dbReference type="Proteomes" id="UP001159405">
    <property type="component" value="Unassembled WGS sequence"/>
</dbReference>
<feature type="domain" description="BRCT" evidence="1">
    <location>
        <begin position="1"/>
        <end position="74"/>
    </location>
</feature>
<dbReference type="Pfam" id="PF00533">
    <property type="entry name" value="BRCT"/>
    <property type="match status" value="1"/>
</dbReference>
<dbReference type="PROSITE" id="PS50172">
    <property type="entry name" value="BRCT"/>
    <property type="match status" value="1"/>
</dbReference>
<proteinExistence type="predicted"/>
<reference evidence="2 3" key="1">
    <citation type="submission" date="2022-05" db="EMBL/GenBank/DDBJ databases">
        <authorList>
            <consortium name="Genoscope - CEA"/>
            <person name="William W."/>
        </authorList>
    </citation>
    <scope>NUCLEOTIDE SEQUENCE [LARGE SCALE GENOMIC DNA]</scope>
</reference>
<dbReference type="EMBL" id="CALNXK010000014">
    <property type="protein sequence ID" value="CAH3046572.1"/>
    <property type="molecule type" value="Genomic_DNA"/>
</dbReference>
<accession>A0ABN8NFK7</accession>
<sequence>KILTEKIKRFGGTVSSHFDRSTTHVVFRREVDYQSGMDSLKSTTVGDTVVLVSIDWLSDCIGERKLVPTAQFQLRSMQFARVARERVPRVFRNAEKQGKTGKHGRGKNENQWKFERNPWHFKMAEIKSGQVEKCDSASDSINSDPAETFSPVHAKSTPRRIRFPVSGTSKFLGARLAVGKVGKDVFLRRTLAYGTTYGIGVFCLTEEGEQQIGWVPENNHTVLDVVLQTYCFPSFRAKIDTATSKTIADKFTKITIYLICELQ</sequence>
<name>A0ABN8NFK7_9CNID</name>
<evidence type="ECO:0000313" key="2">
    <source>
        <dbReference type="EMBL" id="CAH3046572.1"/>
    </source>
</evidence>
<comment type="caution">
    <text evidence="2">The sequence shown here is derived from an EMBL/GenBank/DDBJ whole genome shotgun (WGS) entry which is preliminary data.</text>
</comment>
<evidence type="ECO:0000259" key="1">
    <source>
        <dbReference type="PROSITE" id="PS50172"/>
    </source>
</evidence>
<protein>
    <recommendedName>
        <fullName evidence="1">BRCT domain-containing protein</fullName>
    </recommendedName>
</protein>
<gene>
    <name evidence="2" type="ORF">PLOB_00008167</name>
</gene>
<evidence type="ECO:0000313" key="3">
    <source>
        <dbReference type="Proteomes" id="UP001159405"/>
    </source>
</evidence>
<dbReference type="SUPFAM" id="SSF52113">
    <property type="entry name" value="BRCT domain"/>
    <property type="match status" value="1"/>
</dbReference>
<keyword evidence="3" id="KW-1185">Reference proteome</keyword>
<organism evidence="2 3">
    <name type="scientific">Porites lobata</name>
    <dbReference type="NCBI Taxonomy" id="104759"/>
    <lineage>
        <taxon>Eukaryota</taxon>
        <taxon>Metazoa</taxon>
        <taxon>Cnidaria</taxon>
        <taxon>Anthozoa</taxon>
        <taxon>Hexacorallia</taxon>
        <taxon>Scleractinia</taxon>
        <taxon>Fungiina</taxon>
        <taxon>Poritidae</taxon>
        <taxon>Porites</taxon>
    </lineage>
</organism>
<dbReference type="Gene3D" id="3.40.50.10190">
    <property type="entry name" value="BRCT domain"/>
    <property type="match status" value="1"/>
</dbReference>
<dbReference type="InterPro" id="IPR036420">
    <property type="entry name" value="BRCT_dom_sf"/>
</dbReference>